<organism evidence="3 4">
    <name type="scientific">Kribbella amoyensis</name>
    <dbReference type="NCBI Taxonomy" id="996641"/>
    <lineage>
        <taxon>Bacteria</taxon>
        <taxon>Bacillati</taxon>
        <taxon>Actinomycetota</taxon>
        <taxon>Actinomycetes</taxon>
        <taxon>Propionibacteriales</taxon>
        <taxon>Kribbellaceae</taxon>
        <taxon>Kribbella</taxon>
    </lineage>
</organism>
<dbReference type="EMBL" id="VIVK01000003">
    <property type="protein sequence ID" value="TWD73086.1"/>
    <property type="molecule type" value="Genomic_DNA"/>
</dbReference>
<feature type="compositionally biased region" description="Basic and acidic residues" evidence="1">
    <location>
        <begin position="148"/>
        <end position="169"/>
    </location>
</feature>
<dbReference type="InterPro" id="IPR028906">
    <property type="entry name" value="Tox-REase-2_dom"/>
</dbReference>
<evidence type="ECO:0000256" key="1">
    <source>
        <dbReference type="SAM" id="MobiDB-lite"/>
    </source>
</evidence>
<protein>
    <recommendedName>
        <fullName evidence="2">Tox-REase-2 domain-containing protein</fullName>
    </recommendedName>
</protein>
<accession>A0A561B2J6</accession>
<proteinExistence type="predicted"/>
<sequence>MPSDLQRVARGLVDCLDEVPQVVLHLQRTADRCRENAALAMAASHGRATVAAQQLDAAARACEAAAHYLSMAPPKAKSWAERLVGEGRRTDRPDESSADRNKATGKLGDVAERDAKGRTRRLTSPIEPDEDGEKRQAPEPPLIKIARKAFEKLRKKQEQDEEERERPEEPLEVEILVNENGELTVQERDEREEKEDQKRRERLTEADYEIQVDLTEAAQALLEAMAQQGEQTWEKATLVITADRVEATFAYPEDEDHRQPIEIPAIVVDLPSRPDEPASGFDPIEVASMDFDEYRHSLAELNRTRPADGLGAEMDFQRKYCGPVEFRLTVDQMLPRAVWADGLDNLLRNAQDAKYVAPGSQRSFYRPATLPTFLQKIAREKHDHMLLKYREVIDDTTNPVEGLEIITNDPDAAAYFRERMSTLQIRGHVSVKEGDES</sequence>
<feature type="compositionally biased region" description="Basic and acidic residues" evidence="1">
    <location>
        <begin position="185"/>
        <end position="201"/>
    </location>
</feature>
<dbReference type="AlphaFoldDB" id="A0A561B2J6"/>
<name>A0A561B2J6_9ACTN</name>
<evidence type="ECO:0000313" key="4">
    <source>
        <dbReference type="Proteomes" id="UP000318380"/>
    </source>
</evidence>
<dbReference type="RefSeq" id="WP_202881005.1">
    <property type="nucleotide sequence ID" value="NZ_VIVK01000003.1"/>
</dbReference>
<gene>
    <name evidence="3" type="ORF">FB561_6971</name>
</gene>
<dbReference type="Pfam" id="PF15646">
    <property type="entry name" value="Tox-REase-2"/>
    <property type="match status" value="1"/>
</dbReference>
<evidence type="ECO:0000313" key="3">
    <source>
        <dbReference type="EMBL" id="TWD73086.1"/>
    </source>
</evidence>
<evidence type="ECO:0000259" key="2">
    <source>
        <dbReference type="Pfam" id="PF15646"/>
    </source>
</evidence>
<keyword evidence="4" id="KW-1185">Reference proteome</keyword>
<feature type="domain" description="Tox-REase-2" evidence="2">
    <location>
        <begin position="312"/>
        <end position="424"/>
    </location>
</feature>
<feature type="region of interest" description="Disordered" evidence="1">
    <location>
        <begin position="86"/>
        <end position="201"/>
    </location>
</feature>
<feature type="compositionally biased region" description="Basic and acidic residues" evidence="1">
    <location>
        <begin position="86"/>
        <end position="102"/>
    </location>
</feature>
<reference evidence="3 4" key="1">
    <citation type="submission" date="2019-06" db="EMBL/GenBank/DDBJ databases">
        <title>Sequencing the genomes of 1000 actinobacteria strains.</title>
        <authorList>
            <person name="Klenk H.-P."/>
        </authorList>
    </citation>
    <scope>NUCLEOTIDE SEQUENCE [LARGE SCALE GENOMIC DNA]</scope>
    <source>
        <strain evidence="3 4">DSM 24683</strain>
    </source>
</reference>
<dbReference type="Proteomes" id="UP000318380">
    <property type="component" value="Unassembled WGS sequence"/>
</dbReference>
<comment type="caution">
    <text evidence="3">The sequence shown here is derived from an EMBL/GenBank/DDBJ whole genome shotgun (WGS) entry which is preliminary data.</text>
</comment>